<dbReference type="SUPFAM" id="SSF48452">
    <property type="entry name" value="TPR-like"/>
    <property type="match status" value="1"/>
</dbReference>
<evidence type="ECO:0000256" key="5">
    <source>
        <dbReference type="ARBA" id="ARBA00023237"/>
    </source>
</evidence>
<evidence type="ECO:0000256" key="3">
    <source>
        <dbReference type="ARBA" id="ARBA00022729"/>
    </source>
</evidence>
<keyword evidence="5" id="KW-0998">Cell outer membrane</keyword>
<dbReference type="Proteomes" id="UP000198964">
    <property type="component" value="Unassembled WGS sequence"/>
</dbReference>
<dbReference type="InterPro" id="IPR011990">
    <property type="entry name" value="TPR-like_helical_dom_sf"/>
</dbReference>
<dbReference type="Pfam" id="PF14322">
    <property type="entry name" value="SusD-like_3"/>
    <property type="match status" value="1"/>
</dbReference>
<comment type="similarity">
    <text evidence="2">Belongs to the SusD family.</text>
</comment>
<dbReference type="AlphaFoldDB" id="A0A1I2JSY4"/>
<dbReference type="Pfam" id="PF07980">
    <property type="entry name" value="SusD_RagB"/>
    <property type="match status" value="1"/>
</dbReference>
<proteinExistence type="inferred from homology"/>
<evidence type="ECO:0000313" key="9">
    <source>
        <dbReference type="Proteomes" id="UP000198964"/>
    </source>
</evidence>
<dbReference type="RefSeq" id="WP_170846978.1">
    <property type="nucleotide sequence ID" value="NZ_FONW01000009.1"/>
</dbReference>
<evidence type="ECO:0000259" key="7">
    <source>
        <dbReference type="Pfam" id="PF14322"/>
    </source>
</evidence>
<dbReference type="GO" id="GO:0009279">
    <property type="term" value="C:cell outer membrane"/>
    <property type="evidence" value="ECO:0007669"/>
    <property type="project" value="UniProtKB-SubCell"/>
</dbReference>
<name>A0A1I2JSY4_9BACT</name>
<feature type="domain" description="SusD-like N-terminal" evidence="7">
    <location>
        <begin position="107"/>
        <end position="233"/>
    </location>
</feature>
<feature type="domain" description="RagB/SusD" evidence="6">
    <location>
        <begin position="400"/>
        <end position="569"/>
    </location>
</feature>
<dbReference type="Gene3D" id="1.25.40.390">
    <property type="match status" value="1"/>
</dbReference>
<reference evidence="8 9" key="1">
    <citation type="submission" date="2016-10" db="EMBL/GenBank/DDBJ databases">
        <authorList>
            <person name="de Groot N.N."/>
        </authorList>
    </citation>
    <scope>NUCLEOTIDE SEQUENCE [LARGE SCALE GENOMIC DNA]</scope>
    <source>
        <strain evidence="8 9">CGMCC 1.9156</strain>
    </source>
</reference>
<evidence type="ECO:0000256" key="2">
    <source>
        <dbReference type="ARBA" id="ARBA00006275"/>
    </source>
</evidence>
<keyword evidence="9" id="KW-1185">Reference proteome</keyword>
<dbReference type="InterPro" id="IPR012944">
    <property type="entry name" value="SusD_RagB_dom"/>
</dbReference>
<dbReference type="EMBL" id="FONW01000009">
    <property type="protein sequence ID" value="SFF56247.1"/>
    <property type="molecule type" value="Genomic_DNA"/>
</dbReference>
<comment type="subcellular location">
    <subcellularLocation>
        <location evidence="1">Cell outer membrane</location>
    </subcellularLocation>
</comment>
<evidence type="ECO:0000256" key="1">
    <source>
        <dbReference type="ARBA" id="ARBA00004442"/>
    </source>
</evidence>
<accession>A0A1I2JSY4</accession>
<evidence type="ECO:0000256" key="4">
    <source>
        <dbReference type="ARBA" id="ARBA00023136"/>
    </source>
</evidence>
<keyword evidence="3" id="KW-0732">Signal</keyword>
<dbReference type="STRING" id="655355.SAMN05216283_109101"/>
<organism evidence="8 9">
    <name type="scientific">Sunxiuqinia elliptica</name>
    <dbReference type="NCBI Taxonomy" id="655355"/>
    <lineage>
        <taxon>Bacteria</taxon>
        <taxon>Pseudomonadati</taxon>
        <taxon>Bacteroidota</taxon>
        <taxon>Bacteroidia</taxon>
        <taxon>Marinilabiliales</taxon>
        <taxon>Prolixibacteraceae</taxon>
        <taxon>Sunxiuqinia</taxon>
    </lineage>
</organism>
<sequence length="569" mass="65413">MKKYMIEMKKIGGWFMAILFLFSSCNEDVLEENPLSFLTPENSYLTEDGIRQGISGLHTEVREAFYAMTRFTTMLTYRGLGADLGYFGEDPGTNRYLVDYVTYLTPSSKEVEDYWNTGFRIIARANLLIESIEKAEEEVFSSEPRNVYLAEARFFRAWAYRSLVSTYGDIPLLEEPVKSARADFVRDPVAKIHKLMEDDFKFGTEHLPPPGSEAAPGRITQGVAWHYLAETYLEQKNPQLAVEAATHAIDDYDYHLMTERFGTRLDNDVFGAGDPFYDLYGFGNHNLAENKEAMWVIQVEPFLTGGSRNGSGYIFGPSYFRMGNTPDGYPAFLGIMYEGKYTGYNDTLSRPVATMRGTNYSYYDIWASDWDNDLRNAEHNIKRNFYFDNPASSFDKQKIDFSLYEDGARDGLRDTNQYIFPWHSKFGDACNYFEQPHRAGGGITHKDAYALRFAETLLVRAEAYLAIDRADLAADDINKIRSRSNASAVSAESVTYDYILDEYARELWCEHWRHIILRRMGKLVERTRKYNSNPIFPGARIQDHNKLWPIPQSQIDLNVDAEFPQNQGY</sequence>
<dbReference type="PROSITE" id="PS51257">
    <property type="entry name" value="PROKAR_LIPOPROTEIN"/>
    <property type="match status" value="1"/>
</dbReference>
<protein>
    <submittedName>
        <fullName evidence="8">Starch-binding associating with outer membrane</fullName>
    </submittedName>
</protein>
<keyword evidence="4" id="KW-0472">Membrane</keyword>
<evidence type="ECO:0000313" key="8">
    <source>
        <dbReference type="EMBL" id="SFF56247.1"/>
    </source>
</evidence>
<evidence type="ECO:0000259" key="6">
    <source>
        <dbReference type="Pfam" id="PF07980"/>
    </source>
</evidence>
<gene>
    <name evidence="8" type="ORF">SAMN05216283_109101</name>
</gene>
<dbReference type="InterPro" id="IPR033985">
    <property type="entry name" value="SusD-like_N"/>
</dbReference>